<dbReference type="Proteomes" id="UP001144673">
    <property type="component" value="Chromosome 3"/>
</dbReference>
<gene>
    <name evidence="1" type="ORF">LMH87_001882</name>
</gene>
<evidence type="ECO:0000313" key="2">
    <source>
        <dbReference type="Proteomes" id="UP001144673"/>
    </source>
</evidence>
<accession>A0A9W8UJ45</accession>
<proteinExistence type="predicted"/>
<dbReference type="AlphaFoldDB" id="A0A9W8UJ45"/>
<reference evidence="1" key="1">
    <citation type="journal article" date="2023" name="Access Microbiol">
        <title>De-novo genome assembly for Akanthomyces muscarius, a biocontrol agent of insect agricultural pests.</title>
        <authorList>
            <person name="Erdos Z."/>
            <person name="Studholme D.J."/>
            <person name="Raymond B."/>
            <person name="Sharma M."/>
        </authorList>
    </citation>
    <scope>NUCLEOTIDE SEQUENCE</scope>
    <source>
        <strain evidence="1">Ve6</strain>
    </source>
</reference>
<dbReference type="GeneID" id="80889041"/>
<evidence type="ECO:0000313" key="1">
    <source>
        <dbReference type="EMBL" id="KAJ4147353.1"/>
    </source>
</evidence>
<protein>
    <submittedName>
        <fullName evidence="1">Uncharacterized protein</fullName>
    </submittedName>
</protein>
<dbReference type="RefSeq" id="XP_056050294.1">
    <property type="nucleotide sequence ID" value="XM_056193235.1"/>
</dbReference>
<sequence length="114" mass="12861">MIMAAQGPKHPPPATHLNIRKPPCRDMASPFTIYLWDPWPHGARYSKLSRHRRHCQTVGRQSCVRWAALGPSCLHVVSAAARHGRRRGRTPLVPLHALVEESSIATNFVHLSEY</sequence>
<comment type="caution">
    <text evidence="1">The sequence shown here is derived from an EMBL/GenBank/DDBJ whole genome shotgun (WGS) entry which is preliminary data.</text>
</comment>
<dbReference type="EMBL" id="JAJHUN010000010">
    <property type="protein sequence ID" value="KAJ4147353.1"/>
    <property type="molecule type" value="Genomic_DNA"/>
</dbReference>
<keyword evidence="2" id="KW-1185">Reference proteome</keyword>
<organism evidence="1 2">
    <name type="scientific">Akanthomyces muscarius</name>
    <name type="common">Entomopathogenic fungus</name>
    <name type="synonym">Lecanicillium muscarium</name>
    <dbReference type="NCBI Taxonomy" id="2231603"/>
    <lineage>
        <taxon>Eukaryota</taxon>
        <taxon>Fungi</taxon>
        <taxon>Dikarya</taxon>
        <taxon>Ascomycota</taxon>
        <taxon>Pezizomycotina</taxon>
        <taxon>Sordariomycetes</taxon>
        <taxon>Hypocreomycetidae</taxon>
        <taxon>Hypocreales</taxon>
        <taxon>Cordycipitaceae</taxon>
        <taxon>Akanthomyces</taxon>
    </lineage>
</organism>
<name>A0A9W8UJ45_AKAMU</name>
<dbReference type="KEGG" id="amus:LMH87_001882"/>